<reference evidence="3" key="1">
    <citation type="journal article" date="2019" name="Sci. Rep.">
        <title>Draft genome of Tanacetum cinerariifolium, the natural source of mosquito coil.</title>
        <authorList>
            <person name="Yamashiro T."/>
            <person name="Shiraishi A."/>
            <person name="Satake H."/>
            <person name="Nakayama K."/>
        </authorList>
    </citation>
    <scope>NUCLEOTIDE SEQUENCE</scope>
</reference>
<gene>
    <name evidence="3" type="ORF">Tci_061734</name>
</gene>
<feature type="coiled-coil region" evidence="1">
    <location>
        <begin position="464"/>
        <end position="491"/>
    </location>
</feature>
<evidence type="ECO:0000259" key="2">
    <source>
        <dbReference type="Pfam" id="PF00078"/>
    </source>
</evidence>
<dbReference type="GO" id="GO:0003676">
    <property type="term" value="F:nucleic acid binding"/>
    <property type="evidence" value="ECO:0007669"/>
    <property type="project" value="InterPro"/>
</dbReference>
<proteinExistence type="predicted"/>
<comment type="caution">
    <text evidence="3">The sequence shown here is derived from an EMBL/GenBank/DDBJ whole genome shotgun (WGS) entry which is preliminary data.</text>
</comment>
<name>A0A6L2NUH6_TANCI</name>
<dbReference type="EMBL" id="BKCJ010010031">
    <property type="protein sequence ID" value="GEU89756.1"/>
    <property type="molecule type" value="Genomic_DNA"/>
</dbReference>
<dbReference type="InterPro" id="IPR043502">
    <property type="entry name" value="DNA/RNA_pol_sf"/>
</dbReference>
<evidence type="ECO:0000313" key="3">
    <source>
        <dbReference type="EMBL" id="GEU89756.1"/>
    </source>
</evidence>
<protein>
    <recommendedName>
        <fullName evidence="2">Reverse transcriptase domain-containing protein</fullName>
    </recommendedName>
</protein>
<dbReference type="Pfam" id="PF00078">
    <property type="entry name" value="RVT_1"/>
    <property type="match status" value="1"/>
</dbReference>
<dbReference type="PANTHER" id="PTHR37984:SF5">
    <property type="entry name" value="PROTEIN NYNRIN-LIKE"/>
    <property type="match status" value="1"/>
</dbReference>
<dbReference type="InterPro" id="IPR043128">
    <property type="entry name" value="Rev_trsase/Diguanyl_cyclase"/>
</dbReference>
<dbReference type="InterPro" id="IPR036397">
    <property type="entry name" value="RNaseH_sf"/>
</dbReference>
<dbReference type="InterPro" id="IPR000477">
    <property type="entry name" value="RT_dom"/>
</dbReference>
<dbReference type="InterPro" id="IPR050951">
    <property type="entry name" value="Retrovirus_Pol_polyprotein"/>
</dbReference>
<dbReference type="SUPFAM" id="SSF56672">
    <property type="entry name" value="DNA/RNA polymerases"/>
    <property type="match status" value="1"/>
</dbReference>
<sequence>MATSTIEAEYVAAASGCGQVLWIQNQMLDYGLKETKKRTKSDKNRTKNGKRCALLRQKLEENLVTYSPDFQNSSEPSNASTNVFNAPREPYVVKQDNESFVDKIIFDLNRAPDSPNQFHCFHCKDVLRAGAACKRCTCANCGSGLGKGLCYICGHNQISLNDSPSIFETCSQSPSNINHCCYECGDPLDGIFSKQCTCKFYGKDAHIGYNYPLKFSVISNPKPCINQTIDELPQTLPIFHPTFHSEAKSPYTLDSTPTYVDESPNVFNSPPVYPYEFCGNDAYYGHYCTPQAPFIYSEPSWVITKWMKKKGAGTCGQFISKLAKKCRVLTKDVVRSLSVPIYCRDLDTTTLRDLIDSDGKLIPEDPQPGVPRVGIPRPSRASIHDLYDRMGRMEIRQESIEHMEYRQSYHQDKYHGVFEHMTRVYIFSLQGAYNPPGYAQPYSRLSFGIRAIETQTSTEFKKILEIMKANKRDVAQQMKAMQDQIQELLLSNNLRTNGDSSSFGDSVNKEGNGSQHSNDIKVLKPFLGIFIVVYFDDILIYSKTTSDHKAQLQQLLFEVLGREKLNGNLEKCNFFANQVIFLGYLISAQGIQVDDRKVQAIRDCGKSCFQAEFAYNRTPSKTTGLSPFMVVYGMNPHIPLDLAVIDTTTKFSKEASDLAADIKHLHKQVHAKITKNNELLKYQRDKNRKNILFQPGDLVWINLCKE</sequence>
<organism evidence="3">
    <name type="scientific">Tanacetum cinerariifolium</name>
    <name type="common">Dalmatian daisy</name>
    <name type="synonym">Chrysanthemum cinerariifolium</name>
    <dbReference type="NCBI Taxonomy" id="118510"/>
    <lineage>
        <taxon>Eukaryota</taxon>
        <taxon>Viridiplantae</taxon>
        <taxon>Streptophyta</taxon>
        <taxon>Embryophyta</taxon>
        <taxon>Tracheophyta</taxon>
        <taxon>Spermatophyta</taxon>
        <taxon>Magnoliopsida</taxon>
        <taxon>eudicotyledons</taxon>
        <taxon>Gunneridae</taxon>
        <taxon>Pentapetalae</taxon>
        <taxon>asterids</taxon>
        <taxon>campanulids</taxon>
        <taxon>Asterales</taxon>
        <taxon>Asteraceae</taxon>
        <taxon>Asteroideae</taxon>
        <taxon>Anthemideae</taxon>
        <taxon>Anthemidinae</taxon>
        <taxon>Tanacetum</taxon>
    </lineage>
</organism>
<accession>A0A6L2NUH6</accession>
<dbReference type="Gene3D" id="3.30.70.270">
    <property type="match status" value="1"/>
</dbReference>
<evidence type="ECO:0000256" key="1">
    <source>
        <dbReference type="SAM" id="Coils"/>
    </source>
</evidence>
<keyword evidence="1" id="KW-0175">Coiled coil</keyword>
<dbReference type="PANTHER" id="PTHR37984">
    <property type="entry name" value="PROTEIN CBG26694"/>
    <property type="match status" value="1"/>
</dbReference>
<dbReference type="Gene3D" id="3.30.420.10">
    <property type="entry name" value="Ribonuclease H-like superfamily/Ribonuclease H"/>
    <property type="match status" value="1"/>
</dbReference>
<feature type="domain" description="Reverse transcriptase" evidence="2">
    <location>
        <begin position="525"/>
        <end position="585"/>
    </location>
</feature>
<dbReference type="AlphaFoldDB" id="A0A6L2NUH6"/>